<keyword evidence="2" id="KW-0963">Cytoplasm</keyword>
<evidence type="ECO:0000256" key="1">
    <source>
        <dbReference type="ARBA" id="ARBA00004496"/>
    </source>
</evidence>
<proteinExistence type="predicted"/>
<dbReference type="AlphaFoldDB" id="A0AAV8A220"/>
<evidence type="ECO:0000313" key="3">
    <source>
        <dbReference type="EMBL" id="KAJ3448328.1"/>
    </source>
</evidence>
<dbReference type="Pfam" id="PF04912">
    <property type="entry name" value="Dynamitin"/>
    <property type="match status" value="1"/>
</dbReference>
<sequence length="346" mass="40546">MTEIEIERTQEGIEVFSTKNYTEQKDFNNQELLKNKHDFNNYEIVGEAEKKFESPLQRYQRLSFEVSSFLKEISTKEPNSLEEKKLTSTKSLNDTLRRIQNSLTISKNNIKGETLKGEHSVNLTNKVISEIGELQDPKTLNRLKRNTNTVTYEMYSKDLSEKELKKNASLSELGPRISQLEKIIGDNTGNNSNLNNSTQNKQSIYRRIMDLKKKIEMLDSNKLGLLKKKTQDIIEKLDKEKNKTKIDQDTNIKFLEIYEKMKKYNKIVNEIPILISRLNILQQIHEEKITVITHLYELESKQKELETNTSHQKPVLDILKQNLEDNMKVIKSNMELLQKRVKKIQK</sequence>
<dbReference type="GO" id="GO:0005737">
    <property type="term" value="C:cytoplasm"/>
    <property type="evidence" value="ECO:0007669"/>
    <property type="project" value="UniProtKB-SubCell"/>
</dbReference>
<dbReference type="GO" id="GO:0007017">
    <property type="term" value="P:microtubule-based process"/>
    <property type="evidence" value="ECO:0007669"/>
    <property type="project" value="InterPro"/>
</dbReference>
<accession>A0AAV8A220</accession>
<evidence type="ECO:0000256" key="2">
    <source>
        <dbReference type="ARBA" id="ARBA00022490"/>
    </source>
</evidence>
<evidence type="ECO:0000313" key="4">
    <source>
        <dbReference type="Proteomes" id="UP001146793"/>
    </source>
</evidence>
<dbReference type="InterPro" id="IPR028133">
    <property type="entry name" value="Dynamitin"/>
</dbReference>
<reference evidence="3" key="1">
    <citation type="submission" date="2022-08" db="EMBL/GenBank/DDBJ databases">
        <title>Novel sulphate-reducing endosymbionts in the free-living metamonad Anaeramoeba.</title>
        <authorList>
            <person name="Jerlstrom-Hultqvist J."/>
            <person name="Cepicka I."/>
            <person name="Gallot-Lavallee L."/>
            <person name="Salas-Leiva D."/>
            <person name="Curtis B.A."/>
            <person name="Zahonova K."/>
            <person name="Pipaliya S."/>
            <person name="Dacks J."/>
            <person name="Roger A.J."/>
        </authorList>
    </citation>
    <scope>NUCLEOTIDE SEQUENCE</scope>
    <source>
        <strain evidence="3">Busselton2</strain>
    </source>
</reference>
<dbReference type="EMBL" id="JANTQA010000015">
    <property type="protein sequence ID" value="KAJ3448328.1"/>
    <property type="molecule type" value="Genomic_DNA"/>
</dbReference>
<dbReference type="Proteomes" id="UP001146793">
    <property type="component" value="Unassembled WGS sequence"/>
</dbReference>
<dbReference type="GO" id="GO:0005869">
    <property type="term" value="C:dynactin complex"/>
    <property type="evidence" value="ECO:0007669"/>
    <property type="project" value="InterPro"/>
</dbReference>
<gene>
    <name evidence="3" type="ORF">M0812_00807</name>
</gene>
<comment type="subcellular location">
    <subcellularLocation>
        <location evidence="1">Cytoplasm</location>
    </subcellularLocation>
</comment>
<dbReference type="PANTHER" id="PTHR15346">
    <property type="entry name" value="DYNACTIN SUBUNIT"/>
    <property type="match status" value="1"/>
</dbReference>
<organism evidence="3 4">
    <name type="scientific">Anaeramoeba flamelloides</name>
    <dbReference type="NCBI Taxonomy" id="1746091"/>
    <lineage>
        <taxon>Eukaryota</taxon>
        <taxon>Metamonada</taxon>
        <taxon>Anaeramoebidae</taxon>
        <taxon>Anaeramoeba</taxon>
    </lineage>
</organism>
<comment type="caution">
    <text evidence="3">The sequence shown here is derived from an EMBL/GenBank/DDBJ whole genome shotgun (WGS) entry which is preliminary data.</text>
</comment>
<name>A0AAV8A220_9EUKA</name>
<protein>
    <submittedName>
        <fullName evidence="3">Dynactin subunit</fullName>
    </submittedName>
</protein>